<dbReference type="EMBL" id="JBHUMP010000001">
    <property type="protein sequence ID" value="MFD2738286.1"/>
    <property type="molecule type" value="Genomic_DNA"/>
</dbReference>
<dbReference type="Proteomes" id="UP001597474">
    <property type="component" value="Unassembled WGS sequence"/>
</dbReference>
<name>A0ABW5TXC3_9RHOB</name>
<keyword evidence="3" id="KW-1185">Reference proteome</keyword>
<sequence>MLDGTANVTCKQEPGALLFEYEVDAKETRGTVADRHVGNDAMLSHPPMDDPASPEPVVMDAEYHRMLAGFQR</sequence>
<organism evidence="2 3">
    <name type="scientific">Sulfitobacter aestuarii</name>
    <dbReference type="NCBI Taxonomy" id="2161676"/>
    <lineage>
        <taxon>Bacteria</taxon>
        <taxon>Pseudomonadati</taxon>
        <taxon>Pseudomonadota</taxon>
        <taxon>Alphaproteobacteria</taxon>
        <taxon>Rhodobacterales</taxon>
        <taxon>Roseobacteraceae</taxon>
        <taxon>Sulfitobacter</taxon>
    </lineage>
</organism>
<evidence type="ECO:0000313" key="3">
    <source>
        <dbReference type="Proteomes" id="UP001597474"/>
    </source>
</evidence>
<reference evidence="3" key="1">
    <citation type="journal article" date="2019" name="Int. J. Syst. Evol. Microbiol.">
        <title>The Global Catalogue of Microorganisms (GCM) 10K type strain sequencing project: providing services to taxonomists for standard genome sequencing and annotation.</title>
        <authorList>
            <consortium name="The Broad Institute Genomics Platform"/>
            <consortium name="The Broad Institute Genome Sequencing Center for Infectious Disease"/>
            <person name="Wu L."/>
            <person name="Ma J."/>
        </authorList>
    </citation>
    <scope>NUCLEOTIDE SEQUENCE [LARGE SCALE GENOMIC DNA]</scope>
    <source>
        <strain evidence="3">TISTR 2562</strain>
    </source>
</reference>
<accession>A0ABW5TXC3</accession>
<protein>
    <submittedName>
        <fullName evidence="2">Uncharacterized protein</fullName>
    </submittedName>
</protein>
<gene>
    <name evidence="2" type="ORF">ACFSUD_01760</name>
</gene>
<dbReference type="RefSeq" id="WP_386370861.1">
    <property type="nucleotide sequence ID" value="NZ_JBHUMP010000001.1"/>
</dbReference>
<feature type="region of interest" description="Disordered" evidence="1">
    <location>
        <begin position="36"/>
        <end position="55"/>
    </location>
</feature>
<comment type="caution">
    <text evidence="2">The sequence shown here is derived from an EMBL/GenBank/DDBJ whole genome shotgun (WGS) entry which is preliminary data.</text>
</comment>
<proteinExistence type="predicted"/>
<evidence type="ECO:0000256" key="1">
    <source>
        <dbReference type="SAM" id="MobiDB-lite"/>
    </source>
</evidence>
<evidence type="ECO:0000313" key="2">
    <source>
        <dbReference type="EMBL" id="MFD2738286.1"/>
    </source>
</evidence>